<name>A0A814LNG5_ADIRI</name>
<dbReference type="SMART" id="SM00256">
    <property type="entry name" value="FBOX"/>
    <property type="match status" value="1"/>
</dbReference>
<reference evidence="4" key="1">
    <citation type="submission" date="2021-02" db="EMBL/GenBank/DDBJ databases">
        <authorList>
            <person name="Nowell W R."/>
        </authorList>
    </citation>
    <scope>NUCLEOTIDE SEQUENCE</scope>
</reference>
<dbReference type="Pfam" id="PF07173">
    <property type="entry name" value="GRDP-like"/>
    <property type="match status" value="2"/>
</dbReference>
<evidence type="ECO:0000256" key="1">
    <source>
        <dbReference type="SAM" id="MobiDB-lite"/>
    </source>
</evidence>
<feature type="domain" description="F-box" evidence="2">
    <location>
        <begin position="42"/>
        <end position="88"/>
    </location>
</feature>
<gene>
    <name evidence="3" type="ORF">EDS130_LOCUS13872</name>
    <name evidence="4" type="ORF">XAT740_LOCUS16663</name>
</gene>
<keyword evidence="5" id="KW-1185">Reference proteome</keyword>
<dbReference type="EMBL" id="CAJNOR010001067">
    <property type="protein sequence ID" value="CAF1068227.1"/>
    <property type="molecule type" value="Genomic_DNA"/>
</dbReference>
<dbReference type="SUPFAM" id="SSF81383">
    <property type="entry name" value="F-box domain"/>
    <property type="match status" value="1"/>
</dbReference>
<organism evidence="4 5">
    <name type="scientific">Adineta ricciae</name>
    <name type="common">Rotifer</name>
    <dbReference type="NCBI Taxonomy" id="249248"/>
    <lineage>
        <taxon>Eukaryota</taxon>
        <taxon>Metazoa</taxon>
        <taxon>Spiralia</taxon>
        <taxon>Gnathifera</taxon>
        <taxon>Rotifera</taxon>
        <taxon>Eurotatoria</taxon>
        <taxon>Bdelloidea</taxon>
        <taxon>Adinetida</taxon>
        <taxon>Adinetidae</taxon>
        <taxon>Adineta</taxon>
    </lineage>
</organism>
<dbReference type="Pfam" id="PF12937">
    <property type="entry name" value="F-box-like"/>
    <property type="match status" value="1"/>
</dbReference>
<dbReference type="InterPro" id="IPR001810">
    <property type="entry name" value="F-box_dom"/>
</dbReference>
<accession>A0A814LNG5</accession>
<comment type="caution">
    <text evidence="4">The sequence shown here is derived from an EMBL/GenBank/DDBJ whole genome shotgun (WGS) entry which is preliminary data.</text>
</comment>
<dbReference type="Proteomes" id="UP000663828">
    <property type="component" value="Unassembled WGS sequence"/>
</dbReference>
<evidence type="ECO:0000313" key="4">
    <source>
        <dbReference type="EMBL" id="CAF1068227.1"/>
    </source>
</evidence>
<protein>
    <recommendedName>
        <fullName evidence="2">F-box domain-containing protein</fullName>
    </recommendedName>
</protein>
<dbReference type="PANTHER" id="PTHR34365">
    <property type="entry name" value="ENOLASE (DUF1399)"/>
    <property type="match status" value="1"/>
</dbReference>
<dbReference type="PROSITE" id="PS50181">
    <property type="entry name" value="FBOX"/>
    <property type="match status" value="1"/>
</dbReference>
<dbReference type="AlphaFoldDB" id="A0A814LNG5"/>
<evidence type="ECO:0000259" key="2">
    <source>
        <dbReference type="PROSITE" id="PS50181"/>
    </source>
</evidence>
<feature type="region of interest" description="Disordered" evidence="1">
    <location>
        <begin position="1"/>
        <end position="28"/>
    </location>
</feature>
<dbReference type="InterPro" id="IPR009836">
    <property type="entry name" value="GRDP-like"/>
</dbReference>
<dbReference type="EMBL" id="CAJNOJ010000055">
    <property type="protein sequence ID" value="CAF0980945.1"/>
    <property type="molecule type" value="Genomic_DNA"/>
</dbReference>
<evidence type="ECO:0000313" key="3">
    <source>
        <dbReference type="EMBL" id="CAF0980945.1"/>
    </source>
</evidence>
<proteinExistence type="predicted"/>
<dbReference type="Proteomes" id="UP000663852">
    <property type="component" value="Unassembled WGS sequence"/>
</dbReference>
<dbReference type="PANTHER" id="PTHR34365:SF7">
    <property type="entry name" value="GLYCINE-RICH DOMAIN-CONTAINING PROTEIN 1"/>
    <property type="match status" value="1"/>
</dbReference>
<evidence type="ECO:0000313" key="5">
    <source>
        <dbReference type="Proteomes" id="UP000663828"/>
    </source>
</evidence>
<dbReference type="InterPro" id="IPR036047">
    <property type="entry name" value="F-box-like_dom_sf"/>
</dbReference>
<dbReference type="OrthoDB" id="9974792at2759"/>
<feature type="compositionally biased region" description="Polar residues" evidence="1">
    <location>
        <begin position="1"/>
        <end position="16"/>
    </location>
</feature>
<sequence length="501" mass="58828">MNLSTRFSPKSGQPLSKPNRGPPNVTWQHSWSSSETAAGLAESRLRFLPPEVLLQIFKGLSVHDLGNISLTCRALKIIADQDDIWKLKCKSSTKVQSKTFKEVYMDWMHEKYLRNIELEEVEAEYKKRRAHVACGRRCGPPKYPIRPDGKHDFGAVGGFKEHPNQSSTMIIDLSVDINKMAKELLSLLEKAEQFKVEWRESSVIKRMITRYYRFMQLKASMPSSVLLIPTLDIEIIWQTHLLRPTMYHDDCLRLFHRIIDHSLLSSDIEQFLKERAFIETCKLYEERFGEEYCPLPEDKQGKTPMPKYEHNLFCRLECLIPNYLYWDETHFKFESPSTPNHDDNPFSFTEADVILDSNWLSLCKKFMLDMEEKLQTSAYDTYEEQFILRHAALERLKKSYERFLYLATKYPSSNGYQFVHPTYAIDIIWHSHMQEPLKYVADCQRLVGYVVDHAPWPSVDANKMKNSCDDTANMWKKEFDSDMQSDHLFNTKNSELDCRYD</sequence>
<dbReference type="Gene3D" id="1.20.1280.50">
    <property type="match status" value="1"/>
</dbReference>